<organism evidence="1 2">
    <name type="scientific">Mycoplasmopsis citelli</name>
    <dbReference type="NCBI Taxonomy" id="171281"/>
    <lineage>
        <taxon>Bacteria</taxon>
        <taxon>Bacillati</taxon>
        <taxon>Mycoplasmatota</taxon>
        <taxon>Mycoplasmoidales</taxon>
        <taxon>Metamycoplasmataceae</taxon>
        <taxon>Mycoplasmopsis</taxon>
    </lineage>
</organism>
<evidence type="ECO:0000313" key="2">
    <source>
        <dbReference type="Proteomes" id="UP000290985"/>
    </source>
</evidence>
<name>A0A449B2Q3_9BACT</name>
<keyword evidence="2" id="KW-1185">Reference proteome</keyword>
<evidence type="ECO:0000313" key="1">
    <source>
        <dbReference type="EMBL" id="VEU74835.1"/>
    </source>
</evidence>
<reference evidence="1 2" key="1">
    <citation type="submission" date="2019-01" db="EMBL/GenBank/DDBJ databases">
        <authorList>
            <consortium name="Pathogen Informatics"/>
        </authorList>
    </citation>
    <scope>NUCLEOTIDE SEQUENCE [LARGE SCALE GENOMIC DNA]</scope>
    <source>
        <strain evidence="1 2">NCTC10181</strain>
    </source>
</reference>
<dbReference type="EMBL" id="LR215036">
    <property type="protein sequence ID" value="VEU74835.1"/>
    <property type="molecule type" value="Genomic_DNA"/>
</dbReference>
<dbReference type="KEGG" id="mcit:NCTC10181_00699"/>
<gene>
    <name evidence="1" type="ORF">NCTC10181_00699</name>
</gene>
<dbReference type="Proteomes" id="UP000290985">
    <property type="component" value="Chromosome"/>
</dbReference>
<dbReference type="AlphaFoldDB" id="A0A449B2Q3"/>
<sequence>MNNIQTKAPPKNQQVDSFRIFQQKYSQNKKNKYFLTLFSIENRIFIIELLDDMSKISEQIREDVAKLPTKSNAPHNLYVSFNKIFMYKELYFQANFEDITDKFINNQLADLFRFNVYNKIANFIATYIKLIDMTKK</sequence>
<accession>A0A449B2Q3</accession>
<dbReference type="OrthoDB" id="403144at2"/>
<proteinExistence type="predicted"/>
<dbReference type="RefSeq" id="WP_129725627.1">
    <property type="nucleotide sequence ID" value="NZ_LR215036.1"/>
</dbReference>
<protein>
    <submittedName>
        <fullName evidence="1">Uncharacterized protein</fullName>
    </submittedName>
</protein>